<evidence type="ECO:0000256" key="1">
    <source>
        <dbReference type="SAM" id="MobiDB-lite"/>
    </source>
</evidence>
<feature type="compositionally biased region" description="Basic and acidic residues" evidence="1">
    <location>
        <begin position="32"/>
        <end position="61"/>
    </location>
</feature>
<proteinExistence type="predicted"/>
<gene>
    <name evidence="2" type="ORF">S03H2_65309</name>
</gene>
<protein>
    <recommendedName>
        <fullName evidence="3">Nuclease associated modular domain-containing protein</fullName>
    </recommendedName>
</protein>
<accession>X1IVK3</accession>
<reference evidence="2" key="1">
    <citation type="journal article" date="2014" name="Front. Microbiol.">
        <title>High frequency of phylogenetically diverse reductive dehalogenase-homologous genes in deep subseafloor sedimentary metagenomes.</title>
        <authorList>
            <person name="Kawai M."/>
            <person name="Futagami T."/>
            <person name="Toyoda A."/>
            <person name="Takaki Y."/>
            <person name="Nishi S."/>
            <person name="Hori S."/>
            <person name="Arai W."/>
            <person name="Tsubouchi T."/>
            <person name="Morono Y."/>
            <person name="Uchiyama I."/>
            <person name="Ito T."/>
            <person name="Fujiyama A."/>
            <person name="Inagaki F."/>
            <person name="Takami H."/>
        </authorList>
    </citation>
    <scope>NUCLEOTIDE SEQUENCE</scope>
    <source>
        <strain evidence="2">Expedition CK06-06</strain>
    </source>
</reference>
<feature type="region of interest" description="Disordered" evidence="1">
    <location>
        <begin position="1"/>
        <end position="115"/>
    </location>
</feature>
<sequence>MSNGAKEEATKPDLNLPPRGQGKFLKGFHYSRKTEFTSEGTKERNKINPPWKNREAIEKARLTKQGKHYSPKTEFAKGYVPKNAIKKGERRGKQTEFKKGQPPANATEKGRHLSPQTEFKKGHVPWNKGWKNCWSKEMLRRILTRREPNKEESYLINSFNDLNYFLFGWYLWGGNWLNLSGGSI</sequence>
<feature type="non-terminal residue" evidence="2">
    <location>
        <position position="184"/>
    </location>
</feature>
<organism evidence="2">
    <name type="scientific">marine sediment metagenome</name>
    <dbReference type="NCBI Taxonomy" id="412755"/>
    <lineage>
        <taxon>unclassified sequences</taxon>
        <taxon>metagenomes</taxon>
        <taxon>ecological metagenomes</taxon>
    </lineage>
</organism>
<comment type="caution">
    <text evidence="2">The sequence shown here is derived from an EMBL/GenBank/DDBJ whole genome shotgun (WGS) entry which is preliminary data.</text>
</comment>
<dbReference type="AlphaFoldDB" id="X1IVK3"/>
<name>X1IVK3_9ZZZZ</name>
<dbReference type="EMBL" id="BARU01042515">
    <property type="protein sequence ID" value="GAH85752.1"/>
    <property type="molecule type" value="Genomic_DNA"/>
</dbReference>
<feature type="compositionally biased region" description="Basic and acidic residues" evidence="1">
    <location>
        <begin position="1"/>
        <end position="11"/>
    </location>
</feature>
<evidence type="ECO:0008006" key="3">
    <source>
        <dbReference type="Google" id="ProtNLM"/>
    </source>
</evidence>
<evidence type="ECO:0000313" key="2">
    <source>
        <dbReference type="EMBL" id="GAH85752.1"/>
    </source>
</evidence>